<dbReference type="Gene3D" id="3.60.21.10">
    <property type="match status" value="1"/>
</dbReference>
<keyword evidence="11" id="KW-1185">Reference proteome</keyword>
<reference evidence="10 11" key="1">
    <citation type="submission" date="2024-08" db="EMBL/GenBank/DDBJ databases">
        <title>The draft genome of Apodemus speciosus.</title>
        <authorList>
            <person name="Nabeshima K."/>
            <person name="Suzuki S."/>
            <person name="Onuma M."/>
        </authorList>
    </citation>
    <scope>NUCLEOTIDE SEQUENCE [LARGE SCALE GENOMIC DNA]</scope>
    <source>
        <strain evidence="10">IB14-021</strain>
    </source>
</reference>
<evidence type="ECO:0000259" key="8">
    <source>
        <dbReference type="Pfam" id="PF21317"/>
    </source>
</evidence>
<dbReference type="Gene3D" id="2.60.120.260">
    <property type="entry name" value="Galactose-binding domain-like"/>
    <property type="match status" value="2"/>
</dbReference>
<feature type="domain" description="Beta-galactosidase galactose-binding" evidence="9">
    <location>
        <begin position="1045"/>
        <end position="1077"/>
    </location>
</feature>
<dbReference type="PRINTS" id="PR00742">
    <property type="entry name" value="GLHYDRLASE35"/>
</dbReference>
<accession>A0ABQ0F652</accession>
<dbReference type="Proteomes" id="UP001623349">
    <property type="component" value="Unassembled WGS sequence"/>
</dbReference>
<evidence type="ECO:0000313" key="10">
    <source>
        <dbReference type="EMBL" id="GAB1294764.1"/>
    </source>
</evidence>
<proteinExistence type="inferred from homology"/>
<dbReference type="InterPro" id="IPR008979">
    <property type="entry name" value="Galactose-bd-like_sf"/>
</dbReference>
<feature type="transmembrane region" description="Helical" evidence="5">
    <location>
        <begin position="112"/>
        <end position="135"/>
    </location>
</feature>
<dbReference type="Pfam" id="PF01301">
    <property type="entry name" value="Glyco_hydro_35"/>
    <property type="match status" value="2"/>
</dbReference>
<protein>
    <submittedName>
        <fullName evidence="10">Beta-galactosidase</fullName>
    </submittedName>
</protein>
<feature type="domain" description="Glycoside hydrolase 35 catalytic" evidence="7">
    <location>
        <begin position="435"/>
        <end position="541"/>
    </location>
</feature>
<evidence type="ECO:0000259" key="7">
    <source>
        <dbReference type="Pfam" id="PF01301"/>
    </source>
</evidence>
<keyword evidence="3" id="KW-0326">Glycosidase</keyword>
<dbReference type="InterPro" id="IPR029052">
    <property type="entry name" value="Metallo-depent_PP-like"/>
</dbReference>
<dbReference type="InterPro" id="IPR017853">
    <property type="entry name" value="GH"/>
</dbReference>
<evidence type="ECO:0000256" key="5">
    <source>
        <dbReference type="SAM" id="Phobius"/>
    </source>
</evidence>
<dbReference type="SUPFAM" id="SSF51445">
    <property type="entry name" value="(Trans)glycosidases"/>
    <property type="match status" value="1"/>
</dbReference>
<dbReference type="SUPFAM" id="SSF49785">
    <property type="entry name" value="Galactose-binding domain-like"/>
    <property type="match status" value="1"/>
</dbReference>
<comment type="caution">
    <text evidence="10">The sequence shown here is derived from an EMBL/GenBank/DDBJ whole genome shotgun (WGS) entry which is preliminary data.</text>
</comment>
<dbReference type="InterPro" id="IPR031330">
    <property type="entry name" value="Gly_Hdrlase_35_cat"/>
</dbReference>
<evidence type="ECO:0000256" key="1">
    <source>
        <dbReference type="ARBA" id="ARBA00009809"/>
    </source>
</evidence>
<dbReference type="EMBL" id="BAAFST010000009">
    <property type="protein sequence ID" value="GAB1294764.1"/>
    <property type="molecule type" value="Genomic_DNA"/>
</dbReference>
<dbReference type="InterPro" id="IPR048913">
    <property type="entry name" value="BetaGal_gal-bd"/>
</dbReference>
<keyword evidence="5" id="KW-0472">Membrane</keyword>
<evidence type="ECO:0000256" key="2">
    <source>
        <dbReference type="ARBA" id="ARBA00022801"/>
    </source>
</evidence>
<keyword evidence="5" id="KW-1133">Transmembrane helix</keyword>
<feature type="domain" description="Calcineurin-like phosphoesterase" evidence="6">
    <location>
        <begin position="207"/>
        <end position="388"/>
    </location>
</feature>
<evidence type="ECO:0000313" key="11">
    <source>
        <dbReference type="Proteomes" id="UP001623349"/>
    </source>
</evidence>
<sequence length="1112" mass="123852">MGLFRQLSVGSKAALAAATVFMSMILSRSLLAETLELQAWRWLFRLQLVLFVNSIMLIGSSYIWRSTVSDLSHSPAVESPCFQLWKLVVVAFLALAHSSFFTMLFLVAEEPYVFSLAAYSCLGAYIIMVFFLCILNAMEQAYQFLAWRSGRAVGSLDKTRHLVLRPALAVAVTAVLSTIGLLNAAQPPVVKTVEVPIHQLPASMNNLKIVLLSDIHLGPTVGRTKMEMFVRMVNRLEPDITVIVGDLSDSEASILRTAVAPLGQLQSRLGTYFVTGNHEYYTSDVSNWFKLLESLQVRPLHNENVKISAPRDPDGAGRDKEWVCLAGVDDIEADILHYSGHGMDLEKALEGCSPDDATILLAHQPLAAKRALQARPDINLILSGHTHAGQIFPWNVGAYLLNPFFAGLYQVGKATFVASECLPRRTFELDYSRASFLKDGQPFHISGSIHYFRIPRFYWEDRLLKMKMKRYVPWNFHEPQPGQYEFSGDRDVEHFIQLAHELGLLVILRPGPYICAEWDMGGLPAWLLEKKSIVLRSSDPAVCASKPGAGNQTQGLVQARQALYQPSHALYPAVLILEEKSLCCAYPTATGCLGFYLEAPLQDYLVAVDKWLAVLLPKMKPLLYQNGGPIITVQVKPVENEYGSYFACDYNYLRFLAHRFRYYLGNDVILFTTDGASEKLLKCGTLQDLYATVDFGAANNITQAFKIQRKFEPKGPLINSEFYTGWLDHWGRPHSVVKTETLAASLYSLLARGANVNLYMFIGGTNFAYWNGANMPYAPQPTSYDYDAPLSEAGDLTKKYFALRDVIQKFKEVPEGPIPPSTPKFAYGKVALRKFKTVVEALGILCPNGPVTSLYPLTFTQVKQYFGYVLYRTTLPQDCSSPKPIFSSPINGVRDRAYVSVDGVPQGILDRNLLTTLNIQGKAGATLDILLENMGRVNYGRFINDSKGLISNMTLNNTILTNWTIFPLDTEAMVRSHLGDREASDGGHLDGQSAFNSSDFILPTFTWATSPSPRASRTCRRTPFIEFPRVGQGHWDSVSDLFGYQGQVWINGFNLGRYWPTVGPQMTLFVPRNILTTSAPNNITVLELESAPCREGTPELCTVEFVDTPVIA</sequence>
<dbReference type="Pfam" id="PF21317">
    <property type="entry name" value="BetaGal_ABD_1"/>
    <property type="match status" value="1"/>
</dbReference>
<keyword evidence="2" id="KW-0378">Hydrolase</keyword>
<dbReference type="Gene3D" id="3.20.20.80">
    <property type="entry name" value="Glycosidases"/>
    <property type="match status" value="1"/>
</dbReference>
<organism evidence="10 11">
    <name type="scientific">Apodemus speciosus</name>
    <name type="common">Large Japanese field mouse</name>
    <dbReference type="NCBI Taxonomy" id="105296"/>
    <lineage>
        <taxon>Eukaryota</taxon>
        <taxon>Metazoa</taxon>
        <taxon>Chordata</taxon>
        <taxon>Craniata</taxon>
        <taxon>Vertebrata</taxon>
        <taxon>Euteleostomi</taxon>
        <taxon>Mammalia</taxon>
        <taxon>Eutheria</taxon>
        <taxon>Euarchontoglires</taxon>
        <taxon>Glires</taxon>
        <taxon>Rodentia</taxon>
        <taxon>Myomorpha</taxon>
        <taxon>Muroidea</taxon>
        <taxon>Muridae</taxon>
        <taxon>Murinae</taxon>
        <taxon>Apodemus</taxon>
    </lineage>
</organism>
<name>A0ABQ0F652_APOSI</name>
<feature type="transmembrane region" description="Helical" evidence="5">
    <location>
        <begin position="42"/>
        <end position="64"/>
    </location>
</feature>
<evidence type="ECO:0000256" key="3">
    <source>
        <dbReference type="ARBA" id="ARBA00023295"/>
    </source>
</evidence>
<feature type="transmembrane region" description="Helical" evidence="5">
    <location>
        <begin position="162"/>
        <end position="182"/>
    </location>
</feature>
<dbReference type="InterPro" id="IPR001944">
    <property type="entry name" value="Glycoside_Hdrlase_35"/>
</dbReference>
<evidence type="ECO:0000256" key="4">
    <source>
        <dbReference type="RuleBase" id="RU003679"/>
    </source>
</evidence>
<dbReference type="PANTHER" id="PTHR23421">
    <property type="entry name" value="BETA-GALACTOSIDASE RELATED"/>
    <property type="match status" value="1"/>
</dbReference>
<dbReference type="SUPFAM" id="SSF56300">
    <property type="entry name" value="Metallo-dependent phosphatases"/>
    <property type="match status" value="1"/>
</dbReference>
<gene>
    <name evidence="10" type="ORF">APTSU1_000999700</name>
</gene>
<comment type="similarity">
    <text evidence="1 4">Belongs to the glycosyl hydrolase 35 family.</text>
</comment>
<feature type="domain" description="Glycoside hydrolase 35 catalytic" evidence="7">
    <location>
        <begin position="602"/>
        <end position="809"/>
    </location>
</feature>
<dbReference type="CDD" id="cd07385">
    <property type="entry name" value="MPP_YkuE_C"/>
    <property type="match status" value="1"/>
</dbReference>
<feature type="domain" description="Beta-galactosidase 1-like first all-beta" evidence="8">
    <location>
        <begin position="856"/>
        <end position="969"/>
    </location>
</feature>
<keyword evidence="5" id="KW-0812">Transmembrane</keyword>
<dbReference type="InterPro" id="IPR048912">
    <property type="entry name" value="BetaGal1-like_ABD1"/>
</dbReference>
<dbReference type="Pfam" id="PF21467">
    <property type="entry name" value="BetaGal_gal-bd"/>
    <property type="match status" value="1"/>
</dbReference>
<evidence type="ECO:0000259" key="6">
    <source>
        <dbReference type="Pfam" id="PF00149"/>
    </source>
</evidence>
<dbReference type="InterPro" id="IPR004843">
    <property type="entry name" value="Calcineurin-like_PHP"/>
</dbReference>
<dbReference type="Pfam" id="PF00149">
    <property type="entry name" value="Metallophos"/>
    <property type="match status" value="1"/>
</dbReference>
<feature type="transmembrane region" description="Helical" evidence="5">
    <location>
        <begin position="84"/>
        <end position="106"/>
    </location>
</feature>
<evidence type="ECO:0000259" key="9">
    <source>
        <dbReference type="Pfam" id="PF21467"/>
    </source>
</evidence>